<evidence type="ECO:0000256" key="1">
    <source>
        <dbReference type="SAM" id="SignalP"/>
    </source>
</evidence>
<dbReference type="AlphaFoldDB" id="A0A2U2X181"/>
<reference evidence="3" key="2">
    <citation type="submission" date="2018-05" db="EMBL/GenBank/DDBJ databases">
        <title>Algibacter marinivivus sp. nov., isolated from sample around a algae.</title>
        <authorList>
            <person name="Lu D."/>
        </authorList>
    </citation>
    <scope>NUCLEOTIDE SEQUENCE [LARGE SCALE GENOMIC DNA]</scope>
    <source>
        <strain evidence="3">ZY111</strain>
    </source>
</reference>
<comment type="caution">
    <text evidence="2">The sequence shown here is derived from an EMBL/GenBank/DDBJ whole genome shotgun (WGS) entry which is preliminary data.</text>
</comment>
<gene>
    <name evidence="2" type="ORF">DIS18_14630</name>
</gene>
<accession>A0A2U2X181</accession>
<proteinExistence type="predicted"/>
<reference evidence="3" key="3">
    <citation type="submission" date="2018-05" db="EMBL/GenBank/DDBJ databases">
        <authorList>
            <person name="Lu D."/>
        </authorList>
    </citation>
    <scope>NUCLEOTIDE SEQUENCE [LARGE SCALE GENOMIC DNA]</scope>
    <source>
        <strain evidence="3">ZY111</strain>
    </source>
</reference>
<evidence type="ECO:0000313" key="2">
    <source>
        <dbReference type="EMBL" id="PWH81514.1"/>
    </source>
</evidence>
<dbReference type="Proteomes" id="UP000245375">
    <property type="component" value="Unassembled WGS sequence"/>
</dbReference>
<feature type="signal peptide" evidence="1">
    <location>
        <begin position="1"/>
        <end position="19"/>
    </location>
</feature>
<name>A0A2U2X181_9FLAO</name>
<dbReference type="RefSeq" id="WP_109353832.1">
    <property type="nucleotide sequence ID" value="NZ_QFRI01000005.1"/>
</dbReference>
<protein>
    <submittedName>
        <fullName evidence="2">Uncharacterized protein</fullName>
    </submittedName>
</protein>
<dbReference type="OrthoDB" id="1397207at2"/>
<organism evidence="2 3">
    <name type="scientific">Algibacter marinivivus</name>
    <dbReference type="NCBI Taxonomy" id="2100723"/>
    <lineage>
        <taxon>Bacteria</taxon>
        <taxon>Pseudomonadati</taxon>
        <taxon>Bacteroidota</taxon>
        <taxon>Flavobacteriia</taxon>
        <taxon>Flavobacteriales</taxon>
        <taxon>Flavobacteriaceae</taxon>
        <taxon>Algibacter</taxon>
    </lineage>
</organism>
<dbReference type="EMBL" id="QFRI01000005">
    <property type="protein sequence ID" value="PWH81514.1"/>
    <property type="molecule type" value="Genomic_DNA"/>
</dbReference>
<feature type="chain" id="PRO_5015501244" evidence="1">
    <location>
        <begin position="20"/>
        <end position="513"/>
    </location>
</feature>
<evidence type="ECO:0000313" key="3">
    <source>
        <dbReference type="Proteomes" id="UP000245375"/>
    </source>
</evidence>
<reference evidence="2 3" key="1">
    <citation type="submission" date="2018-05" db="EMBL/GenBank/DDBJ databases">
        <title>Algibacter marinivivus sp. nov., isolated from sample around a algae.</title>
        <authorList>
            <person name="Zhong X."/>
        </authorList>
    </citation>
    <scope>NUCLEOTIDE SEQUENCE [LARGE SCALE GENOMIC DNA]</scope>
    <source>
        <strain evidence="2 3">ZY111</strain>
    </source>
</reference>
<keyword evidence="3" id="KW-1185">Reference proteome</keyword>
<keyword evidence="1" id="KW-0732">Signal</keyword>
<sequence length="513" mass="60056">MKKTLFLCFVILSNLIINAQNNLEVEFGSIFKNEKRQIPVDIIGQDENGYYILYSEGKFGQGDDMFLRKFNLDLTPSDKEINLKNETYEGKFNSLGLTKLKNKIVHVFYLLTDTGKTYYYQNIDLTTFSLSPKKIITTVLNDSKNARNSLSRFLISDDENTITLFYTIPNKNKETAKIRIQTFDSDFNEKTSTYYSFPYNNDVLSYRRIFTNSKNELFILCKKYDSYKVLNDENNHRYEFQLYQIKNDQLGLLTTIRPDNVHLRSLNTTLINDEELALTGLYSEKDLYAMNGIYASKINLSNGEVTSSKYNKYTSDFFSKLMEDGKKKNKAIAKYNEGKRADQNYILKQTIKLDNDELLVLAEQVWSYSYNYAITYYHHDIAAIRLDHEGNIIWANKIGKRNDKPNVPIYNSYYPVCKKDKLFLLYNCNAKNINHSKGRLANYFTDFDRAFMATHVDLNTGDYNRQLLIKNDQLEGITIRPSLYNWIDDNTLLMFGQDIDNLKNQRFVKIKFE</sequence>